<dbReference type="EMBL" id="JARWAK010000029">
    <property type="protein sequence ID" value="MDR5868724.1"/>
    <property type="molecule type" value="Genomic_DNA"/>
</dbReference>
<feature type="domain" description="DUF4123" evidence="1">
    <location>
        <begin position="20"/>
        <end position="134"/>
    </location>
</feature>
<evidence type="ECO:0000259" key="1">
    <source>
        <dbReference type="Pfam" id="PF13503"/>
    </source>
</evidence>
<accession>A0ABU1G701</accession>
<proteinExistence type="predicted"/>
<protein>
    <submittedName>
        <fullName evidence="2">DUF4123 domain-containing protein</fullName>
    </submittedName>
</protein>
<dbReference type="Pfam" id="PF13503">
    <property type="entry name" value="DUF4123"/>
    <property type="match status" value="1"/>
</dbReference>
<evidence type="ECO:0000313" key="2">
    <source>
        <dbReference type="EMBL" id="MDR5868724.1"/>
    </source>
</evidence>
<keyword evidence="3" id="KW-1185">Reference proteome</keyword>
<evidence type="ECO:0000313" key="3">
    <source>
        <dbReference type="Proteomes" id="UP001264519"/>
    </source>
</evidence>
<gene>
    <name evidence="2" type="ORF">QC818_18215</name>
</gene>
<organism evidence="2 3">
    <name type="scientific">Halomonas koreensis</name>
    <dbReference type="NCBI Taxonomy" id="245385"/>
    <lineage>
        <taxon>Bacteria</taxon>
        <taxon>Pseudomonadati</taxon>
        <taxon>Pseudomonadota</taxon>
        <taxon>Gammaproteobacteria</taxon>
        <taxon>Oceanospirillales</taxon>
        <taxon>Halomonadaceae</taxon>
        <taxon>Halomonas</taxon>
    </lineage>
</organism>
<dbReference type="Proteomes" id="UP001264519">
    <property type="component" value="Unassembled WGS sequence"/>
</dbReference>
<sequence length="284" mass="32222">MDVSSTLKKLTEERSDQESVFVLFDGALFPAMQKAYEYEGSPQICPVYYGTRHEEASEASPCLYAPGNESKVWSLSEAWRDNGIVFTSQATFSDVLKHLQSLISVTLPSGQMAYWRFYSPEWLSLVMEVFELNDLKAFSGPITQWGAYSGNEWVVYRGNAPAYAVQEKEDGWLSITDAYQACWKKIMNERFVQRVASEAHDRMSAPPEGASWESEISRLFEIAKNAGYKKTADLERFIWMFLKHPHALESTECREVIGDGSCPPVRRLDKVEAMLHGVQENGEP</sequence>
<comment type="caution">
    <text evidence="2">The sequence shown here is derived from an EMBL/GenBank/DDBJ whole genome shotgun (WGS) entry which is preliminary data.</text>
</comment>
<reference evidence="2 3" key="1">
    <citation type="submission" date="2023-04" db="EMBL/GenBank/DDBJ databases">
        <title>A long-awaited taxogenomic arrangement of the family Halomonadaceae.</title>
        <authorList>
            <person name="De La Haba R."/>
            <person name="Chuvochina M."/>
            <person name="Wittouck S."/>
            <person name="Arahal D.R."/>
            <person name="Sanchez-Porro C."/>
            <person name="Hugenholtz P."/>
            <person name="Ventosa A."/>
        </authorList>
    </citation>
    <scope>NUCLEOTIDE SEQUENCE [LARGE SCALE GENOMIC DNA]</scope>
    <source>
        <strain evidence="2 3">DSM 23530</strain>
    </source>
</reference>
<dbReference type="RefSeq" id="WP_309654295.1">
    <property type="nucleotide sequence ID" value="NZ_JARWAK010000029.1"/>
</dbReference>
<dbReference type="InterPro" id="IPR025391">
    <property type="entry name" value="DUF4123"/>
</dbReference>
<name>A0ABU1G701_9GAMM</name>